<dbReference type="Proteomes" id="UP000256409">
    <property type="component" value="Unassembled WGS sequence"/>
</dbReference>
<evidence type="ECO:0008006" key="6">
    <source>
        <dbReference type="Google" id="ProtNLM"/>
    </source>
</evidence>
<evidence type="ECO:0000256" key="1">
    <source>
        <dbReference type="SAM" id="SignalP"/>
    </source>
</evidence>
<dbReference type="Proteomes" id="UP000246351">
    <property type="component" value="Unassembled WGS sequence"/>
</dbReference>
<feature type="signal peptide" evidence="1">
    <location>
        <begin position="1"/>
        <end position="20"/>
    </location>
</feature>
<evidence type="ECO:0000313" key="5">
    <source>
        <dbReference type="Proteomes" id="UP000256409"/>
    </source>
</evidence>
<dbReference type="OrthoDB" id="2399557at2"/>
<sequence>MNKTLIAGITVAALSTGIFATATGHEAHAQVTAQNGIVLHDDSKLLAHELDYVDVLINPNTDPQTKAQLQDYFAKQGLNSVSDIVQKAKQDGLDTSKYNHLI</sequence>
<dbReference type="NCBIfam" id="NF033694">
    <property type="entry name" value="perox_inhi_SPIN"/>
    <property type="match status" value="1"/>
</dbReference>
<dbReference type="AlphaFoldDB" id="A0A2P4NJ02"/>
<evidence type="ECO:0000313" key="2">
    <source>
        <dbReference type="EMBL" id="PWZ99105.1"/>
    </source>
</evidence>
<organism evidence="2 4">
    <name type="scientific">Staphylococcus pseudintermedius</name>
    <dbReference type="NCBI Taxonomy" id="283734"/>
    <lineage>
        <taxon>Bacteria</taxon>
        <taxon>Bacillati</taxon>
        <taxon>Bacillota</taxon>
        <taxon>Bacilli</taxon>
        <taxon>Bacillales</taxon>
        <taxon>Staphylococcaceae</taxon>
        <taxon>Staphylococcus</taxon>
        <taxon>Staphylococcus intermedius group</taxon>
    </lineage>
</organism>
<dbReference type="EMBL" id="QQPC01000018">
    <property type="protein sequence ID" value="REA82901.1"/>
    <property type="molecule type" value="Genomic_DNA"/>
</dbReference>
<protein>
    <recommendedName>
        <fullName evidence="6">SPIN family peroxidase inhibitor</fullName>
    </recommendedName>
</protein>
<dbReference type="RefSeq" id="WP_037542108.1">
    <property type="nucleotide sequence ID" value="NZ_BAAFHS010000010.1"/>
</dbReference>
<dbReference type="EMBL" id="QEIV01000365">
    <property type="protein sequence ID" value="PWZ99105.1"/>
    <property type="molecule type" value="Genomic_DNA"/>
</dbReference>
<reference evidence="3" key="2">
    <citation type="journal article" date="2018" name="Vet. Microbiol.">
        <title>Methicillin-resistant staphylococci amongst veterinary personnel, personnel-owned pets, patients and the hospital environment of two small animal veterinary hospitals.</title>
        <authorList>
            <person name="Worthing K.A."/>
            <person name="Brown J."/>
            <person name="Gerber L."/>
            <person name="Abraham S."/>
            <person name="Trott D."/>
            <person name="Norris J.M."/>
        </authorList>
    </citation>
    <scope>NUCLEOTIDE SEQUENCE</scope>
    <source>
        <strain evidence="3">ST496-2</strain>
    </source>
</reference>
<evidence type="ECO:0000313" key="4">
    <source>
        <dbReference type="Proteomes" id="UP000246351"/>
    </source>
</evidence>
<comment type="caution">
    <text evidence="2">The sequence shown here is derived from an EMBL/GenBank/DDBJ whole genome shotgun (WGS) entry which is preliminary data.</text>
</comment>
<accession>A0A2P4NJ02</accession>
<keyword evidence="1" id="KW-0732">Signal</keyword>
<feature type="chain" id="PRO_5038299678" description="SPIN family peroxidase inhibitor" evidence="1">
    <location>
        <begin position="21"/>
        <end position="102"/>
    </location>
</feature>
<evidence type="ECO:0000313" key="3">
    <source>
        <dbReference type="EMBL" id="REA82901.1"/>
    </source>
</evidence>
<reference evidence="2 4" key="1">
    <citation type="journal article" date="2018" name="Vet. Microbiol.">
        <title>Clonal diversity and geographic distribution of methicillin-resistant Staphylococcus pseudintermedius from Australian animals: Discovery of novel sequence types.</title>
        <authorList>
            <person name="Worthing K.A."/>
            <person name="Abraham S."/>
            <person name="Coombs G.W."/>
            <person name="Pang S."/>
            <person name="Saputra S."/>
            <person name="Jordan D."/>
            <person name="Trott D.J."/>
            <person name="Norris J.M."/>
        </authorList>
    </citation>
    <scope>NUCLEOTIDE SEQUENCE [LARGE SCALE GENOMIC DNA]</scope>
    <source>
        <strain evidence="2 4">ST71 3</strain>
    </source>
</reference>
<proteinExistence type="predicted"/>
<reference evidence="5" key="3">
    <citation type="journal article" date="2018" name="Vet. Microbiol.">
        <title>Molecular epidemiology of methicillin-resistant staphylococci amongst veterinary personnel, personnel-owned pets, patients and the hospital environment of two companion animal veterinary hospitals.</title>
        <authorList>
            <person name="Worthing K.A."/>
            <person name="Brown J."/>
            <person name="Gerber L."/>
            <person name="Abraham S."/>
            <person name="Trott D."/>
            <person name="Norris J.M."/>
        </authorList>
    </citation>
    <scope>NUCLEOTIDE SEQUENCE [LARGE SCALE GENOMIC DNA]</scope>
    <source>
        <strain evidence="5">ST496-2</strain>
    </source>
</reference>
<gene>
    <name evidence="2" type="ORF">DD924_04480</name>
    <name evidence="3" type="ORF">DV961_04000</name>
</gene>
<name>A0A2P4NJ02_STAPS</name>